<accession>A0A9X3F2Z1</accession>
<evidence type="ECO:0000313" key="3">
    <source>
        <dbReference type="Proteomes" id="UP001150924"/>
    </source>
</evidence>
<keyword evidence="3" id="KW-1185">Reference proteome</keyword>
<organism evidence="2 3">
    <name type="scientific">Nannocystis pusilla</name>
    <dbReference type="NCBI Taxonomy" id="889268"/>
    <lineage>
        <taxon>Bacteria</taxon>
        <taxon>Pseudomonadati</taxon>
        <taxon>Myxococcota</taxon>
        <taxon>Polyangia</taxon>
        <taxon>Nannocystales</taxon>
        <taxon>Nannocystaceae</taxon>
        <taxon>Nannocystis</taxon>
    </lineage>
</organism>
<dbReference type="EMBL" id="JAPNKE010000002">
    <property type="protein sequence ID" value="MCY1010503.1"/>
    <property type="molecule type" value="Genomic_DNA"/>
</dbReference>
<protein>
    <submittedName>
        <fullName evidence="2">Uncharacterized protein</fullName>
    </submittedName>
</protein>
<comment type="caution">
    <text evidence="2">The sequence shown here is derived from an EMBL/GenBank/DDBJ whole genome shotgun (WGS) entry which is preliminary data.</text>
</comment>
<dbReference type="Proteomes" id="UP001150924">
    <property type="component" value="Unassembled WGS sequence"/>
</dbReference>
<feature type="compositionally biased region" description="Basic residues" evidence="1">
    <location>
        <begin position="88"/>
        <end position="99"/>
    </location>
</feature>
<name>A0A9X3F2Z1_9BACT</name>
<proteinExistence type="predicted"/>
<dbReference type="RefSeq" id="WP_267773474.1">
    <property type="nucleotide sequence ID" value="NZ_JAPNKE010000002.1"/>
</dbReference>
<gene>
    <name evidence="2" type="ORF">OV079_34050</name>
</gene>
<feature type="region of interest" description="Disordered" evidence="1">
    <location>
        <begin position="70"/>
        <end position="121"/>
    </location>
</feature>
<evidence type="ECO:0000256" key="1">
    <source>
        <dbReference type="SAM" id="MobiDB-lite"/>
    </source>
</evidence>
<evidence type="ECO:0000313" key="2">
    <source>
        <dbReference type="EMBL" id="MCY1010503.1"/>
    </source>
</evidence>
<sequence length="121" mass="13387">MAVLPEARVASAEEFARPLEAIRVAHADEETPHLFDGCYELHEVFGAWAKAEVYRAYHRDARRYVARPTAWSSGPGAPCEHTAGAAMRKGKQRRGHANLRPHCDVVPDEPDPVCGRAQLDS</sequence>
<reference evidence="2" key="1">
    <citation type="submission" date="2022-11" db="EMBL/GenBank/DDBJ databases">
        <title>Minimal conservation of predation-associated metabolite biosynthetic gene clusters underscores biosynthetic potential of Myxococcota including descriptions for ten novel species: Archangium lansinium sp. nov., Myxococcus landrumus sp. nov., Nannocystis bai.</title>
        <authorList>
            <person name="Ahearne A."/>
            <person name="Stevens C."/>
            <person name="Phillips K."/>
        </authorList>
    </citation>
    <scope>NUCLEOTIDE SEQUENCE</scope>
    <source>
        <strain evidence="2">Na p29</strain>
    </source>
</reference>
<dbReference type="AlphaFoldDB" id="A0A9X3F2Z1"/>